<evidence type="ECO:0000313" key="3">
    <source>
        <dbReference type="Proteomes" id="UP000298545"/>
    </source>
</evidence>
<reference evidence="1 3" key="1">
    <citation type="submission" date="2019-04" db="EMBL/GenBank/DDBJ databases">
        <title>Complete genome sequence of Agrobacterium larrymoorei CFBP5473.</title>
        <authorList>
            <person name="Haryono M."/>
            <person name="Chou L."/>
            <person name="Lin Y.-C."/>
            <person name="Lai E.-M."/>
            <person name="Kuo C.-H."/>
        </authorList>
    </citation>
    <scope>NUCLEOTIDE SEQUENCE [LARGE SCALE GENOMIC DNA]</scope>
    <source>
        <strain evidence="1 3">CFBP5473</strain>
        <plasmid evidence="3">pticfbp5473</plasmid>
        <plasmid evidence="1">pTiCFBP5473</plasmid>
    </source>
</reference>
<evidence type="ECO:0000313" key="2">
    <source>
        <dbReference type="EMBL" id="QYA10317.1"/>
    </source>
</evidence>
<dbReference type="Proteomes" id="UP000826513">
    <property type="component" value="Plasmid pTiAF3.44"/>
</dbReference>
<dbReference type="NCBIfam" id="NF010433">
    <property type="entry name" value="PRK13859.1"/>
    <property type="match status" value="1"/>
</dbReference>
<name>A0A4D7DXG4_9HYPH</name>
<geneLocation type="plasmid" evidence="1">
    <name>pTiCFBP5473</name>
</geneLocation>
<accession>A0A4D7DXG4</accession>
<dbReference type="InterPro" id="IPR035545">
    <property type="entry name" value="VirB7"/>
</dbReference>
<geneLocation type="plasmid" evidence="2 4">
    <name>pTiAF3.44</name>
</geneLocation>
<dbReference type="AlphaFoldDB" id="A0A4D7DXG4"/>
<protein>
    <submittedName>
        <fullName evidence="1">Type IV secretion system lipoprotein VirB7</fullName>
    </submittedName>
</protein>
<evidence type="ECO:0000313" key="4">
    <source>
        <dbReference type="Proteomes" id="UP000826513"/>
    </source>
</evidence>
<keyword evidence="4" id="KW-1185">Reference proteome</keyword>
<dbReference type="PROSITE" id="PS51257">
    <property type="entry name" value="PROKAR_LIPOPROTEIN"/>
    <property type="match status" value="1"/>
</dbReference>
<evidence type="ECO:0000313" key="1">
    <source>
        <dbReference type="EMBL" id="QCJ00979.1"/>
    </source>
</evidence>
<dbReference type="EMBL" id="CP072169">
    <property type="protein sequence ID" value="QYA10317.1"/>
    <property type="molecule type" value="Genomic_DNA"/>
</dbReference>
<dbReference type="Proteomes" id="UP000298545">
    <property type="component" value="Plasmid pTiCFBP5473"/>
</dbReference>
<dbReference type="OrthoDB" id="7284987at2"/>
<proteinExistence type="predicted"/>
<dbReference type="Pfam" id="PF17413">
    <property type="entry name" value="VirB7"/>
    <property type="match status" value="1"/>
</dbReference>
<keyword evidence="1" id="KW-0449">Lipoprotein</keyword>
<dbReference type="EMBL" id="CP039694">
    <property type="protein sequence ID" value="QCJ00979.1"/>
    <property type="molecule type" value="Genomic_DNA"/>
</dbReference>
<gene>
    <name evidence="1" type="ORF">CFBP5473_23695</name>
    <name evidence="2" type="ORF">J5285_22370</name>
</gene>
<keyword evidence="1" id="KW-0614">Plasmid</keyword>
<dbReference type="KEGG" id="alf:CFBP5473_23695"/>
<sequence length="55" mass="6252">MKYFLIFLLFGLVSCQTHDRLAACKGPIFPLNVGRWQPAQTDLQPITGGEINERF</sequence>
<reference evidence="2 4" key="2">
    <citation type="submission" date="2021-03" db="EMBL/GenBank/DDBJ databases">
        <title>Rapid diversification of plasmids in a genus of pathogenic and nitrogen fixing bacteria.</title>
        <authorList>
            <person name="Weisberg A.J."/>
            <person name="Miller M."/>
            <person name="Ream W."/>
            <person name="Grunwald N.J."/>
            <person name="Chang J.H."/>
        </authorList>
    </citation>
    <scope>NUCLEOTIDE SEQUENCE [LARGE SCALE GENOMIC DNA]</scope>
    <source>
        <strain evidence="2 4">AF3.44</strain>
        <plasmid evidence="2 4">pTiAF3.44</plasmid>
    </source>
</reference>
<geneLocation type="plasmid" evidence="3">
    <name>pticfbp5473</name>
</geneLocation>
<organism evidence="1 3">
    <name type="scientific">Agrobacterium larrymoorei</name>
    <dbReference type="NCBI Taxonomy" id="160699"/>
    <lineage>
        <taxon>Bacteria</taxon>
        <taxon>Pseudomonadati</taxon>
        <taxon>Pseudomonadota</taxon>
        <taxon>Alphaproteobacteria</taxon>
        <taxon>Hyphomicrobiales</taxon>
        <taxon>Rhizobiaceae</taxon>
        <taxon>Rhizobium/Agrobacterium group</taxon>
        <taxon>Agrobacterium</taxon>
    </lineage>
</organism>